<comment type="caution">
    <text evidence="8">The sequence shown here is derived from an EMBL/GenBank/DDBJ whole genome shotgun (WGS) entry which is preliminary data.</text>
</comment>
<dbReference type="EMBL" id="JADQDQ010000020">
    <property type="protein sequence ID" value="MBF9239867.1"/>
    <property type="molecule type" value="Genomic_DNA"/>
</dbReference>
<evidence type="ECO:0000259" key="6">
    <source>
        <dbReference type="PROSITE" id="PS50043"/>
    </source>
</evidence>
<keyword evidence="9" id="KW-1185">Reference proteome</keyword>
<dbReference type="PROSITE" id="PS50110">
    <property type="entry name" value="RESPONSE_REGULATORY"/>
    <property type="match status" value="1"/>
</dbReference>
<dbReference type="PANTHER" id="PTHR43214">
    <property type="entry name" value="TWO-COMPONENT RESPONSE REGULATOR"/>
    <property type="match status" value="1"/>
</dbReference>
<evidence type="ECO:0000256" key="1">
    <source>
        <dbReference type="ARBA" id="ARBA00022553"/>
    </source>
</evidence>
<evidence type="ECO:0000313" key="9">
    <source>
        <dbReference type="Proteomes" id="UP000597617"/>
    </source>
</evidence>
<accession>A0ABS0INB4</accession>
<dbReference type="InterPro" id="IPR011006">
    <property type="entry name" value="CheY-like_superfamily"/>
</dbReference>
<evidence type="ECO:0000256" key="5">
    <source>
        <dbReference type="PROSITE-ProRule" id="PRU00169"/>
    </source>
</evidence>
<keyword evidence="2" id="KW-0805">Transcription regulation</keyword>
<dbReference type="CDD" id="cd17535">
    <property type="entry name" value="REC_NarL-like"/>
    <property type="match status" value="1"/>
</dbReference>
<protein>
    <submittedName>
        <fullName evidence="8">Response regulator transcription factor</fullName>
    </submittedName>
</protein>
<dbReference type="Gene3D" id="3.40.50.2300">
    <property type="match status" value="1"/>
</dbReference>
<dbReference type="InterPro" id="IPR001789">
    <property type="entry name" value="Sig_transdc_resp-reg_receiver"/>
</dbReference>
<feature type="modified residue" description="4-aspartylphosphate" evidence="5">
    <location>
        <position position="57"/>
    </location>
</feature>
<keyword evidence="4" id="KW-0804">Transcription</keyword>
<evidence type="ECO:0000256" key="4">
    <source>
        <dbReference type="ARBA" id="ARBA00023163"/>
    </source>
</evidence>
<evidence type="ECO:0000313" key="8">
    <source>
        <dbReference type="EMBL" id="MBF9239867.1"/>
    </source>
</evidence>
<reference evidence="8 9" key="1">
    <citation type="submission" date="2020-11" db="EMBL/GenBank/DDBJ databases">
        <authorList>
            <person name="Kim M.K."/>
        </authorList>
    </citation>
    <scope>NUCLEOTIDE SEQUENCE [LARGE SCALE GENOMIC DNA]</scope>
    <source>
        <strain evidence="8 9">BT683</strain>
    </source>
</reference>
<dbReference type="InterPro" id="IPR016032">
    <property type="entry name" value="Sig_transdc_resp-reg_C-effctor"/>
</dbReference>
<dbReference type="InterPro" id="IPR058245">
    <property type="entry name" value="NreC/VraR/RcsB-like_REC"/>
</dbReference>
<dbReference type="SMART" id="SM00448">
    <property type="entry name" value="REC"/>
    <property type="match status" value="1"/>
</dbReference>
<dbReference type="CDD" id="cd06170">
    <property type="entry name" value="LuxR_C_like"/>
    <property type="match status" value="1"/>
</dbReference>
<dbReference type="InterPro" id="IPR039420">
    <property type="entry name" value="WalR-like"/>
</dbReference>
<dbReference type="RefSeq" id="WP_196284218.1">
    <property type="nucleotide sequence ID" value="NZ_JADQDQ010000020.1"/>
</dbReference>
<dbReference type="PRINTS" id="PR00038">
    <property type="entry name" value="HTHLUXR"/>
</dbReference>
<organism evidence="8 9">
    <name type="scientific">Hymenobacter jeongseonensis</name>
    <dbReference type="NCBI Taxonomy" id="2791027"/>
    <lineage>
        <taxon>Bacteria</taxon>
        <taxon>Pseudomonadati</taxon>
        <taxon>Bacteroidota</taxon>
        <taxon>Cytophagia</taxon>
        <taxon>Cytophagales</taxon>
        <taxon>Hymenobacteraceae</taxon>
        <taxon>Hymenobacter</taxon>
    </lineage>
</organism>
<proteinExistence type="predicted"/>
<sequence>MQIITLAIVENDAVLTKVLRAYFSQQPDIRLVFVSACVEELLAELEESLLPQVLLLDIGLPGLSGTQALPLLHARYPALEVIMHTAREEVEHIYQALCCGATGYLTKGTPLDQLGAGVREVARGGAPLSRLVSRKVLGHFRPSPATHQALLTPREQQVLQGIIDGLSDKEISTRLDLSTLTIRTHVKHVYRKMHVNSRTQLLNQHLRGNLQPQAPHSMA</sequence>
<keyword evidence="3" id="KW-0238">DNA-binding</keyword>
<dbReference type="InterPro" id="IPR000792">
    <property type="entry name" value="Tscrpt_reg_LuxR_C"/>
</dbReference>
<dbReference type="SMART" id="SM00421">
    <property type="entry name" value="HTH_LUXR"/>
    <property type="match status" value="1"/>
</dbReference>
<keyword evidence="1 5" id="KW-0597">Phosphoprotein</keyword>
<evidence type="ECO:0000256" key="3">
    <source>
        <dbReference type="ARBA" id="ARBA00023125"/>
    </source>
</evidence>
<dbReference type="Pfam" id="PF00196">
    <property type="entry name" value="GerE"/>
    <property type="match status" value="1"/>
</dbReference>
<evidence type="ECO:0000256" key="2">
    <source>
        <dbReference type="ARBA" id="ARBA00023015"/>
    </source>
</evidence>
<dbReference type="Proteomes" id="UP000597617">
    <property type="component" value="Unassembled WGS sequence"/>
</dbReference>
<evidence type="ECO:0000259" key="7">
    <source>
        <dbReference type="PROSITE" id="PS50110"/>
    </source>
</evidence>
<feature type="domain" description="HTH luxR-type" evidence="6">
    <location>
        <begin position="144"/>
        <end position="209"/>
    </location>
</feature>
<dbReference type="SUPFAM" id="SSF52172">
    <property type="entry name" value="CheY-like"/>
    <property type="match status" value="1"/>
</dbReference>
<gene>
    <name evidence="8" type="ORF">I2I05_20915</name>
</gene>
<dbReference type="PROSITE" id="PS50043">
    <property type="entry name" value="HTH_LUXR_2"/>
    <property type="match status" value="1"/>
</dbReference>
<dbReference type="SUPFAM" id="SSF46894">
    <property type="entry name" value="C-terminal effector domain of the bipartite response regulators"/>
    <property type="match status" value="1"/>
</dbReference>
<name>A0ABS0INB4_9BACT</name>
<feature type="domain" description="Response regulatory" evidence="7">
    <location>
        <begin position="5"/>
        <end position="122"/>
    </location>
</feature>
<dbReference type="Pfam" id="PF00072">
    <property type="entry name" value="Response_reg"/>
    <property type="match status" value="1"/>
</dbReference>
<dbReference type="PANTHER" id="PTHR43214:SF24">
    <property type="entry name" value="TRANSCRIPTIONAL REGULATORY PROTEIN NARL-RELATED"/>
    <property type="match status" value="1"/>
</dbReference>